<dbReference type="EMBL" id="OBEL01000006">
    <property type="protein sequence ID" value="SNZ20910.1"/>
    <property type="molecule type" value="Genomic_DNA"/>
</dbReference>
<dbReference type="InterPro" id="IPR037053">
    <property type="entry name" value="Phage_tail_collar_dom_sf"/>
</dbReference>
<dbReference type="Gene3D" id="3.90.1340.10">
    <property type="entry name" value="Phage tail collar domain"/>
    <property type="match status" value="1"/>
</dbReference>
<reference evidence="1 2" key="1">
    <citation type="submission" date="2017-09" db="EMBL/GenBank/DDBJ databases">
        <authorList>
            <person name="Ehlers B."/>
            <person name="Leendertz F.H."/>
        </authorList>
    </citation>
    <scope>NUCLEOTIDE SEQUENCE [LARGE SCALE GENOMIC DNA]</scope>
    <source>
        <strain evidence="1 2">DSM 18289</strain>
    </source>
</reference>
<dbReference type="Proteomes" id="UP000219439">
    <property type="component" value="Unassembled WGS sequence"/>
</dbReference>
<dbReference type="OrthoDB" id="7366994at2"/>
<protein>
    <submittedName>
        <fullName evidence="1">Uncharacterized protein</fullName>
    </submittedName>
</protein>
<name>A0A285PGQ9_9HYPH</name>
<dbReference type="SUPFAM" id="SSF88874">
    <property type="entry name" value="Receptor-binding domain of short tail fibre protein gp12"/>
    <property type="match status" value="1"/>
</dbReference>
<dbReference type="RefSeq" id="WP_141401286.1">
    <property type="nucleotide sequence ID" value="NZ_OBEL01000006.1"/>
</dbReference>
<keyword evidence="2" id="KW-1185">Reference proteome</keyword>
<accession>A0A285PGQ9</accession>
<dbReference type="AlphaFoldDB" id="A0A285PGQ9"/>
<proteinExistence type="predicted"/>
<evidence type="ECO:0000313" key="1">
    <source>
        <dbReference type="EMBL" id="SNZ20910.1"/>
    </source>
</evidence>
<organism evidence="1 2">
    <name type="scientific">Cohaesibacter gelatinilyticus</name>
    <dbReference type="NCBI Taxonomy" id="372072"/>
    <lineage>
        <taxon>Bacteria</taxon>
        <taxon>Pseudomonadati</taxon>
        <taxon>Pseudomonadota</taxon>
        <taxon>Alphaproteobacteria</taxon>
        <taxon>Hyphomicrobiales</taxon>
        <taxon>Cohaesibacteraceae</taxon>
    </lineage>
</organism>
<gene>
    <name evidence="1" type="ORF">SAMN06265368_4023</name>
</gene>
<evidence type="ECO:0000313" key="2">
    <source>
        <dbReference type="Proteomes" id="UP000219439"/>
    </source>
</evidence>
<sequence length="669" mass="69544">MTISSEINKSGPYVGNGVVIQFDFDFKIDEAAHLHVIRTSVSGVEAVLTENEYQVSLDADRTGSVTLSDPLPTGEKITLLLNPPFNQLVDLPNQGAWNPEVLESALDKLTSCLLKLREEVSRAVKIKASTDLADLDDLLADIERLADVASEVKSLVGVKADIITCAANIAAILAADDEAVNAASSAQTTSNLRDEVATMKQLVEAAKDQAIAARDAAQAANPIPASDKGRELVAKDTAAEMRTVLGAMAVEEVPSGVPVGALIDWPVDAVPAFWARADGSAFSRSTYSDLHDALAPEFTVTITNGSAIMTSIGSAQGFRAGMAIEGAGIPVGTTIQSVDGANQITLSANATANGTKCRVYRYGNGDGSTTFNLPNFAGRVSRTWDPSGAINPDEAALGVSQEDALQGHWHDHFAHGSNIGQGSGGSAINDRTDSTWTQKVTASDGKTSVRTAIADGINGQPRIASETRSKSLIVNKIIKVSGGVDDSGVLAAAGALADIASAVAKADEVERVAKNKVANITNTHATYLAPTWTEAKGVEVAVLSTTIENIAVGNKVKGAVHIFCESENNVTYYITRNGVDLIRGTGGGDNGANGYIATISDVQISNTPSLLSFNFFDEAPGAGENIYKIMTQSSGGSAQTVAINHTISGGTGANAEYGVSSVILEEVQA</sequence>